<evidence type="ECO:0000256" key="1">
    <source>
        <dbReference type="SAM" id="MobiDB-lite"/>
    </source>
</evidence>
<feature type="region of interest" description="Disordered" evidence="1">
    <location>
        <begin position="190"/>
        <end position="226"/>
    </location>
</feature>
<proteinExistence type="predicted"/>
<dbReference type="SUPFAM" id="SSF52540">
    <property type="entry name" value="P-loop containing nucleoside triphosphate hydrolases"/>
    <property type="match status" value="1"/>
</dbReference>
<dbReference type="InterPro" id="IPR027417">
    <property type="entry name" value="P-loop_NTPase"/>
</dbReference>
<dbReference type="PANTHER" id="PTHR10285">
    <property type="entry name" value="URIDINE KINASE"/>
    <property type="match status" value="1"/>
</dbReference>
<dbReference type="EMBL" id="KK088411">
    <property type="protein sequence ID" value="EYE99818.1"/>
    <property type="molecule type" value="Genomic_DNA"/>
</dbReference>
<name>A0A017SS62_ASPRC</name>
<gene>
    <name evidence="2" type="ORF">EURHEDRAFT_446214</name>
</gene>
<accession>A0A017SS62</accession>
<keyword evidence="2" id="KW-0378">Hydrolase</keyword>
<dbReference type="AlphaFoldDB" id="A0A017SS62"/>
<dbReference type="RefSeq" id="XP_040643506.1">
    <property type="nucleotide sequence ID" value="XM_040783580.1"/>
</dbReference>
<dbReference type="GO" id="GO:0016787">
    <property type="term" value="F:hydrolase activity"/>
    <property type="evidence" value="ECO:0007669"/>
    <property type="project" value="UniProtKB-KW"/>
</dbReference>
<dbReference type="STRING" id="1388766.A0A017SS62"/>
<dbReference type="Proteomes" id="UP000019804">
    <property type="component" value="Unassembled WGS sequence"/>
</dbReference>
<evidence type="ECO:0000313" key="3">
    <source>
        <dbReference type="Proteomes" id="UP000019804"/>
    </source>
</evidence>
<dbReference type="Gene3D" id="3.40.50.300">
    <property type="entry name" value="P-loop containing nucleotide triphosphate hydrolases"/>
    <property type="match status" value="1"/>
</dbReference>
<reference evidence="3" key="1">
    <citation type="journal article" date="2014" name="Nat. Commun.">
        <title>Genomic adaptations of the halophilic Dead Sea filamentous fungus Eurotium rubrum.</title>
        <authorList>
            <person name="Kis-Papo T."/>
            <person name="Weig A.R."/>
            <person name="Riley R."/>
            <person name="Persoh D."/>
            <person name="Salamov A."/>
            <person name="Sun H."/>
            <person name="Lipzen A."/>
            <person name="Wasser S.P."/>
            <person name="Rambold G."/>
            <person name="Grigoriev I.V."/>
            <person name="Nevo E."/>
        </authorList>
    </citation>
    <scope>NUCLEOTIDE SEQUENCE [LARGE SCALE GENOMIC DNA]</scope>
    <source>
        <strain evidence="3">CBS 135680</strain>
    </source>
</reference>
<dbReference type="HOGENOM" id="CLU_058668_1_0_1"/>
<dbReference type="CDD" id="cd02024">
    <property type="entry name" value="NRK1"/>
    <property type="match status" value="1"/>
</dbReference>
<keyword evidence="3" id="KW-1185">Reference proteome</keyword>
<dbReference type="GeneID" id="63698704"/>
<dbReference type="OrthoDB" id="10041966at2759"/>
<evidence type="ECO:0000313" key="2">
    <source>
        <dbReference type="EMBL" id="EYE99818.1"/>
    </source>
</evidence>
<sequence>MTSQALVIGISGPSSSGKTTLARLLQRVFSPTLSKTFVIHEDDFYVPDNQIPYTTTPSGETVQDWDCIEALDINHLSRALSHIHDTGSLPENLKSIQDLNENADSGVSLETVERLREFVEGRLVSSTPATVGKRCDNRRERTLAFLEGILLYAPEADKGHVLRPVHDNIDVRLFLPAAYEDVKVRREARSGYVTSGPAQEPPLPQRNSASDGSGEGREGRQTFWEDPPGYVDDIVWPHYVRDHAWLLVPEGEQDVDSAELVKKVGSGTNVRTDVGIAVAPGQGSRPMTEILTWAVEEVLKCWKRVQ</sequence>
<protein>
    <submittedName>
        <fullName evidence="2">p-loop containing nucleoside triphosphate hydrolase protein</fullName>
    </submittedName>
</protein>
<organism evidence="2 3">
    <name type="scientific">Aspergillus ruber (strain CBS 135680)</name>
    <dbReference type="NCBI Taxonomy" id="1388766"/>
    <lineage>
        <taxon>Eukaryota</taxon>
        <taxon>Fungi</taxon>
        <taxon>Dikarya</taxon>
        <taxon>Ascomycota</taxon>
        <taxon>Pezizomycotina</taxon>
        <taxon>Eurotiomycetes</taxon>
        <taxon>Eurotiomycetidae</taxon>
        <taxon>Eurotiales</taxon>
        <taxon>Aspergillaceae</taxon>
        <taxon>Aspergillus</taxon>
        <taxon>Aspergillus subgen. Aspergillus</taxon>
    </lineage>
</organism>